<feature type="region of interest" description="Disordered" evidence="1">
    <location>
        <begin position="475"/>
        <end position="502"/>
    </location>
</feature>
<accession>A0A8E6B6H2</accession>
<protein>
    <submittedName>
        <fullName evidence="3">Uncharacterized protein</fullName>
    </submittedName>
</protein>
<organism evidence="3 4">
    <name type="scientific">Telmatocola sphagniphila</name>
    <dbReference type="NCBI Taxonomy" id="1123043"/>
    <lineage>
        <taxon>Bacteria</taxon>
        <taxon>Pseudomonadati</taxon>
        <taxon>Planctomycetota</taxon>
        <taxon>Planctomycetia</taxon>
        <taxon>Gemmatales</taxon>
        <taxon>Gemmataceae</taxon>
    </lineage>
</organism>
<keyword evidence="4" id="KW-1185">Reference proteome</keyword>
<dbReference type="EMBL" id="CP074694">
    <property type="protein sequence ID" value="QVL32267.1"/>
    <property type="molecule type" value="Genomic_DNA"/>
</dbReference>
<keyword evidence="2" id="KW-0732">Signal</keyword>
<feature type="compositionally biased region" description="Basic and acidic residues" evidence="1">
    <location>
        <begin position="215"/>
        <end position="227"/>
    </location>
</feature>
<feature type="signal peptide" evidence="2">
    <location>
        <begin position="1"/>
        <end position="20"/>
    </location>
</feature>
<evidence type="ECO:0000256" key="2">
    <source>
        <dbReference type="SAM" id="SignalP"/>
    </source>
</evidence>
<dbReference type="AlphaFoldDB" id="A0A8E6B6H2"/>
<reference evidence="3" key="1">
    <citation type="submission" date="2021-05" db="EMBL/GenBank/DDBJ databases">
        <title>Complete genome sequence of the cellulolytic planctomycete Telmatocola sphagniphila SP2T and characterization of the first cellulase from planctomycetes.</title>
        <authorList>
            <person name="Rakitin A.L."/>
            <person name="Beletsky A.V."/>
            <person name="Naumoff D.G."/>
            <person name="Kulichevskaya I.S."/>
            <person name="Mardanov A.V."/>
            <person name="Ravin N.V."/>
            <person name="Dedysh S.N."/>
        </authorList>
    </citation>
    <scope>NUCLEOTIDE SEQUENCE</scope>
    <source>
        <strain evidence="3">SP2T</strain>
    </source>
</reference>
<feature type="compositionally biased region" description="Gly residues" evidence="1">
    <location>
        <begin position="479"/>
        <end position="488"/>
    </location>
</feature>
<dbReference type="KEGG" id="tsph:KIH39_26125"/>
<feature type="region of interest" description="Disordered" evidence="1">
    <location>
        <begin position="197"/>
        <end position="251"/>
    </location>
</feature>
<feature type="chain" id="PRO_5034021969" evidence="2">
    <location>
        <begin position="21"/>
        <end position="502"/>
    </location>
</feature>
<dbReference type="Proteomes" id="UP000676194">
    <property type="component" value="Chromosome"/>
</dbReference>
<dbReference type="RefSeq" id="WP_213497059.1">
    <property type="nucleotide sequence ID" value="NZ_CP074694.1"/>
</dbReference>
<evidence type="ECO:0000256" key="1">
    <source>
        <dbReference type="SAM" id="MobiDB-lite"/>
    </source>
</evidence>
<gene>
    <name evidence="3" type="ORF">KIH39_26125</name>
</gene>
<proteinExistence type="predicted"/>
<name>A0A8E6B6H2_9BACT</name>
<evidence type="ECO:0000313" key="3">
    <source>
        <dbReference type="EMBL" id="QVL32267.1"/>
    </source>
</evidence>
<evidence type="ECO:0000313" key="4">
    <source>
        <dbReference type="Proteomes" id="UP000676194"/>
    </source>
</evidence>
<sequence>MSVRLPLALLLLVFASTAFAQDNSRYFNKREVNIPFFADDREQIQEVQLYASLNGGNWVLVGRAHPNQKRFHFTTDRDGTYDFGVRTVYVNGRSKPERTEDLRPSRRTVIDTIAPQITLRPYAGADKIAGVEWEATDENIDPKSIRLEYRWPGTREWRSIDKDKEFRPKDQQSWNLAGRGNAMEVRVRARDLAGNEAVSDPVTTPPSAGGNFDRGMSDTRGIDRLPDTNKVTDLPPLRPFDTGGLRETNIGSSTSARSSNLIYVNNKEITLEHDFKVGASGYKKAELYVRKPAQTSWILVKNASFADVSGQSSEGKTEGTLTCLFSAETEGIYGFFIRIQNNVEKWSDDEPNRLSQPNVEVMVDMTPPKVTLNPPKIRPAGDGQAIMDLSWLAEDSLSGLQPESLKVEYSETGIGQEWSPIVEQQSGSGNYSWNVPPKIWKVFLRVTARDRSGNIGVYKKEQPVLVDLQKPSVEKVKGYSGGSGGGTRVGTPSPKKLNDIDP</sequence>